<dbReference type="Pfam" id="PF01551">
    <property type="entry name" value="Peptidase_M23"/>
    <property type="match status" value="1"/>
</dbReference>
<evidence type="ECO:0000259" key="3">
    <source>
        <dbReference type="Pfam" id="PF01551"/>
    </source>
</evidence>
<name>A0AAV4K442_9DEIO</name>
<protein>
    <recommendedName>
        <fullName evidence="3">M23ase beta-sheet core domain-containing protein</fullName>
    </recommendedName>
</protein>
<evidence type="ECO:0000256" key="1">
    <source>
        <dbReference type="ARBA" id="ARBA00022729"/>
    </source>
</evidence>
<feature type="compositionally biased region" description="Pro residues" evidence="2">
    <location>
        <begin position="241"/>
        <end position="250"/>
    </location>
</feature>
<evidence type="ECO:0000313" key="6">
    <source>
        <dbReference type="Proteomes" id="UP000630135"/>
    </source>
</evidence>
<dbReference type="AlphaFoldDB" id="A0AAV4K442"/>
<dbReference type="EMBL" id="BMLZ01000013">
    <property type="protein sequence ID" value="GGP29683.1"/>
    <property type="molecule type" value="Genomic_DNA"/>
</dbReference>
<feature type="region of interest" description="Disordered" evidence="2">
    <location>
        <begin position="216"/>
        <end position="250"/>
    </location>
</feature>
<evidence type="ECO:0000313" key="4">
    <source>
        <dbReference type="EMBL" id="GGI83215.1"/>
    </source>
</evidence>
<reference evidence="6" key="3">
    <citation type="journal article" date="2019" name="Int. J. Syst. Evol. Microbiol.">
        <title>The Global Catalogue of Microorganisms (GCM) 10K type strain sequencing project: providing services to taxonomists for standard genome sequencing and annotation.</title>
        <authorList>
            <consortium name="The Broad Institute Genomics Platform"/>
            <consortium name="The Broad Institute Genome Sequencing Center for Infectious Disease"/>
            <person name="Wu L."/>
            <person name="Ma J."/>
        </authorList>
    </citation>
    <scope>NUCLEOTIDE SEQUENCE [LARGE SCALE GENOMIC DNA]</scope>
    <source>
        <strain evidence="6">CGMCC 1.8884</strain>
    </source>
</reference>
<reference evidence="4" key="4">
    <citation type="submission" date="2023-08" db="EMBL/GenBank/DDBJ databases">
        <authorList>
            <person name="Sun Q."/>
            <person name="Zhou Y."/>
        </authorList>
    </citation>
    <scope>NUCLEOTIDE SEQUENCE</scope>
    <source>
        <strain evidence="5">CGMCC 1.8884</strain>
        <strain evidence="4">CGMCC 1.8885</strain>
    </source>
</reference>
<organism evidence="4 7">
    <name type="scientific">Deinococcus wulumuqiensis</name>
    <dbReference type="NCBI Taxonomy" id="980427"/>
    <lineage>
        <taxon>Bacteria</taxon>
        <taxon>Thermotogati</taxon>
        <taxon>Deinococcota</taxon>
        <taxon>Deinococci</taxon>
        <taxon>Deinococcales</taxon>
        <taxon>Deinococcaceae</taxon>
        <taxon>Deinococcus</taxon>
    </lineage>
</organism>
<keyword evidence="1" id="KW-0732">Signal</keyword>
<reference evidence="4" key="2">
    <citation type="journal article" date="2014" name="Int. J. Syst. Evol. Microbiol.">
        <title>Complete genome sequence of Corynebacterium casei LMG S-19264T (=DSM 44701T), isolated from a smear-ripened cheese.</title>
        <authorList>
            <consortium name="US DOE Joint Genome Institute (JGI-PGF)"/>
            <person name="Walter F."/>
            <person name="Albersmeier A."/>
            <person name="Kalinowski J."/>
            <person name="Ruckert C."/>
        </authorList>
    </citation>
    <scope>NUCLEOTIDE SEQUENCE</scope>
    <source>
        <strain evidence="4">CGMCC 1.8885</strain>
    </source>
</reference>
<comment type="caution">
    <text evidence="4">The sequence shown here is derived from an EMBL/GenBank/DDBJ whole genome shotgun (WGS) entry which is preliminary data.</text>
</comment>
<dbReference type="SUPFAM" id="SSF51261">
    <property type="entry name" value="Duplicated hybrid motif"/>
    <property type="match status" value="1"/>
</dbReference>
<dbReference type="Gene3D" id="2.70.70.10">
    <property type="entry name" value="Glucose Permease (Domain IIA)"/>
    <property type="match status" value="1"/>
</dbReference>
<dbReference type="PANTHER" id="PTHR21666">
    <property type="entry name" value="PEPTIDASE-RELATED"/>
    <property type="match status" value="1"/>
</dbReference>
<dbReference type="PANTHER" id="PTHR21666:SF289">
    <property type="entry name" value="L-ALA--D-GLU ENDOPEPTIDASE"/>
    <property type="match status" value="1"/>
</dbReference>
<dbReference type="Proteomes" id="UP000652720">
    <property type="component" value="Unassembled WGS sequence"/>
</dbReference>
<evidence type="ECO:0000313" key="7">
    <source>
        <dbReference type="Proteomes" id="UP000652720"/>
    </source>
</evidence>
<dbReference type="Proteomes" id="UP000630135">
    <property type="component" value="Unassembled WGS sequence"/>
</dbReference>
<gene>
    <name evidence="5" type="ORF">GCM10008021_13340</name>
    <name evidence="4" type="ORF">GCM10010914_16810</name>
</gene>
<dbReference type="CDD" id="cd12797">
    <property type="entry name" value="M23_peptidase"/>
    <property type="match status" value="1"/>
</dbReference>
<dbReference type="EMBL" id="BMMA01000014">
    <property type="protein sequence ID" value="GGI83215.1"/>
    <property type="molecule type" value="Genomic_DNA"/>
</dbReference>
<evidence type="ECO:0000313" key="5">
    <source>
        <dbReference type="EMBL" id="GGP29683.1"/>
    </source>
</evidence>
<dbReference type="InterPro" id="IPR050570">
    <property type="entry name" value="Cell_wall_metabolism_enzyme"/>
</dbReference>
<reference evidence="5" key="1">
    <citation type="journal article" date="2014" name="Int. J. Syst. Evol. Microbiol.">
        <title>Complete genome of a new Firmicutes species belonging to the dominant human colonic microbiota ('Ruminococcus bicirculans') reveals two chromosomes and a selective capacity to utilize plant glucans.</title>
        <authorList>
            <consortium name="NISC Comparative Sequencing Program"/>
            <person name="Wegmann U."/>
            <person name="Louis P."/>
            <person name="Goesmann A."/>
            <person name="Henrissat B."/>
            <person name="Duncan S.H."/>
            <person name="Flint H.J."/>
        </authorList>
    </citation>
    <scope>NUCLEOTIDE SEQUENCE</scope>
    <source>
        <strain evidence="5">CGMCC 1.8884</strain>
    </source>
</reference>
<evidence type="ECO:0000256" key="2">
    <source>
        <dbReference type="SAM" id="MobiDB-lite"/>
    </source>
</evidence>
<sequence>MSNLWSFLVLSGGALVGGALVAGTVGGSALARSGTPLPDSALARPAGQFGLPFAGAPGPDTWLLGQGYGNTTGAYRQRRSTYGALQGIHAGLDFSAPCGTPVRAIGDGVVAEVDGSHGSPPHNVVIDHAGNLSSLYGHLRVRSPLRVGQSVKKGQVIGKSGDSQFTCVSAPHLHLELRDRSHQRFLNPVPYIAADWNSLALAGSFGRGYEYDLDQPRRWQTPDTQPGALRGGPLLNEFRRPWPPAPGGAR</sequence>
<accession>A0AAV4K442</accession>
<dbReference type="InterPro" id="IPR011055">
    <property type="entry name" value="Dup_hybrid_motif"/>
</dbReference>
<dbReference type="GeneID" id="59165769"/>
<dbReference type="GO" id="GO:0004222">
    <property type="term" value="F:metalloendopeptidase activity"/>
    <property type="evidence" value="ECO:0007669"/>
    <property type="project" value="TreeGrafter"/>
</dbReference>
<dbReference type="InterPro" id="IPR016047">
    <property type="entry name" value="M23ase_b-sheet_dom"/>
</dbReference>
<feature type="domain" description="M23ase beta-sheet core" evidence="3">
    <location>
        <begin position="88"/>
        <end position="181"/>
    </location>
</feature>
<dbReference type="RefSeq" id="WP_017869669.1">
    <property type="nucleotide sequence ID" value="NZ_BMLZ01000013.1"/>
</dbReference>
<keyword evidence="6" id="KW-1185">Reference proteome</keyword>
<proteinExistence type="predicted"/>